<name>G7H169_9ACTN</name>
<gene>
    <name evidence="1" type="ORF">GOARA_043_00040</name>
</gene>
<reference evidence="1 2" key="1">
    <citation type="submission" date="2011-11" db="EMBL/GenBank/DDBJ databases">
        <title>Whole genome shotgun sequence of Gordonia araii NBRC 100433.</title>
        <authorList>
            <person name="Yoshida Y."/>
            <person name="Hosoyama A."/>
            <person name="Tsuchikane K."/>
            <person name="Katsumata H."/>
            <person name="Yamazaki S."/>
            <person name="Fujita N."/>
        </authorList>
    </citation>
    <scope>NUCLEOTIDE SEQUENCE [LARGE SCALE GENOMIC DNA]</scope>
    <source>
        <strain evidence="1 2">NBRC 100433</strain>
    </source>
</reference>
<organism evidence="1 2">
    <name type="scientific">Gordonia araii NBRC 100433</name>
    <dbReference type="NCBI Taxonomy" id="1073574"/>
    <lineage>
        <taxon>Bacteria</taxon>
        <taxon>Bacillati</taxon>
        <taxon>Actinomycetota</taxon>
        <taxon>Actinomycetes</taxon>
        <taxon>Mycobacteriales</taxon>
        <taxon>Gordoniaceae</taxon>
        <taxon>Gordonia</taxon>
    </lineage>
</organism>
<dbReference type="Proteomes" id="UP000035088">
    <property type="component" value="Unassembled WGS sequence"/>
</dbReference>
<dbReference type="AlphaFoldDB" id="G7H169"/>
<accession>G7H169</accession>
<evidence type="ECO:0000313" key="1">
    <source>
        <dbReference type="EMBL" id="GAB09529.1"/>
    </source>
</evidence>
<comment type="caution">
    <text evidence="1">The sequence shown here is derived from an EMBL/GenBank/DDBJ whole genome shotgun (WGS) entry which is preliminary data.</text>
</comment>
<proteinExistence type="predicted"/>
<dbReference type="EMBL" id="BAEE01000043">
    <property type="protein sequence ID" value="GAB09529.1"/>
    <property type="molecule type" value="Genomic_DNA"/>
</dbReference>
<sequence>MILTTLLGACVKSPEEVPAMDISRAELWRTINQNLHAVDPDWVVTPWPDTLVRRYGCATNPESHMPMGPPWRYEVSQWKSDPSPEYLARVREGLDALARRGFEVGPPPKVDDPRDLAATDSRGFSVSVRFTQWTGEPLRVDIKSWSPCVRHPGEVDDW</sequence>
<keyword evidence="2" id="KW-1185">Reference proteome</keyword>
<evidence type="ECO:0000313" key="2">
    <source>
        <dbReference type="Proteomes" id="UP000035088"/>
    </source>
</evidence>
<dbReference type="STRING" id="1073574.GOARA_043_00040"/>
<protein>
    <submittedName>
        <fullName evidence="1">Uncharacterized protein</fullName>
    </submittedName>
</protein>